<dbReference type="EMBL" id="BT067972">
    <property type="protein sequence ID" value="ACN34869.1"/>
    <property type="molecule type" value="mRNA"/>
</dbReference>
<dbReference type="RefSeq" id="NP_001169772.1">
    <property type="nucleotide sequence ID" value="NM_001176301.1"/>
</dbReference>
<feature type="region of interest" description="Disordered" evidence="1">
    <location>
        <begin position="20"/>
        <end position="49"/>
    </location>
</feature>
<proteinExistence type="evidence at transcript level"/>
<dbReference type="GeneID" id="100383657"/>
<name>C0PI53_MAIZE</name>
<dbReference type="KEGG" id="zma:100383657"/>
<organism evidence="2">
    <name type="scientific">Zea mays</name>
    <name type="common">Maize</name>
    <dbReference type="NCBI Taxonomy" id="4577"/>
    <lineage>
        <taxon>Eukaryota</taxon>
        <taxon>Viridiplantae</taxon>
        <taxon>Streptophyta</taxon>
        <taxon>Embryophyta</taxon>
        <taxon>Tracheophyta</taxon>
        <taxon>Spermatophyta</taxon>
        <taxon>Magnoliopsida</taxon>
        <taxon>Liliopsida</taxon>
        <taxon>Poales</taxon>
        <taxon>Poaceae</taxon>
        <taxon>PACMAD clade</taxon>
        <taxon>Panicoideae</taxon>
        <taxon>Andropogonodae</taxon>
        <taxon>Andropogoneae</taxon>
        <taxon>Tripsacinae</taxon>
        <taxon>Zea</taxon>
    </lineage>
</organism>
<reference evidence="2" key="1">
    <citation type="journal article" date="2009" name="PLoS Genet.">
        <title>Sequencing, mapping, and analysis of 27,455 maize full-length cDNAs.</title>
        <authorList>
            <person name="Soderlund C."/>
            <person name="Descour A."/>
            <person name="Kudrna D."/>
            <person name="Bomhoff M."/>
            <person name="Boyd L."/>
            <person name="Currie J."/>
            <person name="Angelova A."/>
            <person name="Collura K."/>
            <person name="Wissotski M."/>
            <person name="Ashley E."/>
            <person name="Morrow D."/>
            <person name="Fernandes J."/>
            <person name="Walbot V."/>
            <person name="Yu Y."/>
        </authorList>
    </citation>
    <scope>NUCLEOTIDE SEQUENCE</scope>
    <source>
        <strain evidence="2">B73</strain>
    </source>
</reference>
<evidence type="ECO:0000313" key="2">
    <source>
        <dbReference type="EMBL" id="ACN34869.1"/>
    </source>
</evidence>
<sequence>MALDPCSSLPHDAQPFYRSRRPLHLPGAGNPQVQAPRTPMAASLSMQPSSLTSQPWTSLRCASSSPTVELPSVAVASDSFRWVFILSRWTPLLFLSHRRTSMDPICAVQQRRSTAVASTSPLRHALGVLDVMPQQAAAVTPFAVSSSPSRASRRRSAQRFCVVVKTHAYVVVTLCASFLDRKPNRHACMHNSTRDSAMLFALENLWFLFYLRFSRWCEYVCENIIA</sequence>
<evidence type="ECO:0000256" key="1">
    <source>
        <dbReference type="SAM" id="MobiDB-lite"/>
    </source>
</evidence>
<accession>C0PI53</accession>
<dbReference type="AlphaFoldDB" id="C0PI53"/>
<protein>
    <submittedName>
        <fullName evidence="2">Uncharacterized protein</fullName>
    </submittedName>
</protein>